<sequence length="36" mass="4363">MQYGQKAWHLEFHEQMPLTNHSILVFAPPLLYYVLF</sequence>
<dbReference type="EMBL" id="BK032767">
    <property type="protein sequence ID" value="DAF59298.1"/>
    <property type="molecule type" value="Genomic_DNA"/>
</dbReference>
<name>A0A8S5T964_9CAUD</name>
<accession>A0A8S5T964</accession>
<organism evidence="1">
    <name type="scientific">Siphoviridae sp. ctj6w2</name>
    <dbReference type="NCBI Taxonomy" id="2827919"/>
    <lineage>
        <taxon>Viruses</taxon>
        <taxon>Duplodnaviria</taxon>
        <taxon>Heunggongvirae</taxon>
        <taxon>Uroviricota</taxon>
        <taxon>Caudoviricetes</taxon>
    </lineage>
</organism>
<reference evidence="1" key="1">
    <citation type="journal article" date="2021" name="Proc. Natl. Acad. Sci. U.S.A.">
        <title>A Catalog of Tens of Thousands of Viruses from Human Metagenomes Reveals Hidden Associations with Chronic Diseases.</title>
        <authorList>
            <person name="Tisza M.J."/>
            <person name="Buck C.B."/>
        </authorList>
    </citation>
    <scope>NUCLEOTIDE SEQUENCE</scope>
    <source>
        <strain evidence="1">Ctj6w2</strain>
    </source>
</reference>
<evidence type="ECO:0000313" key="1">
    <source>
        <dbReference type="EMBL" id="DAF59298.1"/>
    </source>
</evidence>
<protein>
    <submittedName>
        <fullName evidence="1">Uncharacterized protein</fullName>
    </submittedName>
</protein>
<proteinExistence type="predicted"/>